<comment type="caution">
    <text evidence="7">The sequence shown here is derived from an EMBL/GenBank/DDBJ whole genome shotgun (WGS) entry which is preliminary data.</text>
</comment>
<dbReference type="EMBL" id="JAGUCO010000015">
    <property type="protein sequence ID" value="MBS2099769.1"/>
    <property type="molecule type" value="Genomic_DNA"/>
</dbReference>
<evidence type="ECO:0000313" key="7">
    <source>
        <dbReference type="EMBL" id="MBS2099769.1"/>
    </source>
</evidence>
<keyword evidence="3" id="KW-0997">Cell inner membrane</keyword>
<dbReference type="GO" id="GO:0016746">
    <property type="term" value="F:acyltransferase activity"/>
    <property type="evidence" value="ECO:0007669"/>
    <property type="project" value="UniProtKB-KW"/>
</dbReference>
<evidence type="ECO:0000313" key="8">
    <source>
        <dbReference type="Proteomes" id="UP000708576"/>
    </source>
</evidence>
<accession>A0ABS5JY45</accession>
<dbReference type="InterPro" id="IPR004960">
    <property type="entry name" value="LipA_acyltrans"/>
</dbReference>
<organism evidence="7 8">
    <name type="scientific">Carboxylicivirga linearis</name>
    <dbReference type="NCBI Taxonomy" id="1628157"/>
    <lineage>
        <taxon>Bacteria</taxon>
        <taxon>Pseudomonadati</taxon>
        <taxon>Bacteroidota</taxon>
        <taxon>Bacteroidia</taxon>
        <taxon>Marinilabiliales</taxon>
        <taxon>Marinilabiliaceae</taxon>
        <taxon>Carboxylicivirga</taxon>
    </lineage>
</organism>
<dbReference type="PANTHER" id="PTHR30606">
    <property type="entry name" value="LIPID A BIOSYNTHESIS LAUROYL ACYLTRANSFERASE"/>
    <property type="match status" value="1"/>
</dbReference>
<name>A0ABS5JY45_9BACT</name>
<evidence type="ECO:0000256" key="5">
    <source>
        <dbReference type="ARBA" id="ARBA00023136"/>
    </source>
</evidence>
<dbReference type="RefSeq" id="WP_212217013.1">
    <property type="nucleotide sequence ID" value="NZ_JAGUCO010000015.1"/>
</dbReference>
<evidence type="ECO:0000256" key="2">
    <source>
        <dbReference type="ARBA" id="ARBA00022475"/>
    </source>
</evidence>
<sequence>MKAFFTNIFIGILWVGSLLPMRVLYVFADFYYILIRLVGYRRKVIEENLKYSFPEKSFKEIKKIRNKFYRHFCDLFVETTKIQTMSEAEMKKRVKYNNLEFIDKAYDEGKDVVAVMAHYNNWEWVPSINLHCKALGCDVYRPLKNKQFDAYMLKLRERWGNKNFTMKATLKEVVKLKKANQRFILGLIADQSPGRKEIQYWTSFLNQNTPVLTGPEKIAKLTKSPVVYLDMQKVKRGYYEVNIVPMVEDSEVSSGHEITDKYIQYLEQVIIKKPENWLWSHRRWKYVNERRIN</sequence>
<keyword evidence="6 7" id="KW-0012">Acyltransferase</keyword>
<reference evidence="7 8" key="1">
    <citation type="journal article" date="2015" name="Int. J. Syst. Evol. Microbiol.">
        <title>Carboxylicivirga linearis sp. nov., isolated from a sea cucumber culture pond.</title>
        <authorList>
            <person name="Wang F.Q."/>
            <person name="Zhou Y.X."/>
            <person name="Lin X.Z."/>
            <person name="Chen G.J."/>
            <person name="Du Z.J."/>
        </authorList>
    </citation>
    <scope>NUCLEOTIDE SEQUENCE [LARGE SCALE GENOMIC DNA]</scope>
    <source>
        <strain evidence="7 8">FB218</strain>
    </source>
</reference>
<dbReference type="PANTHER" id="PTHR30606:SF10">
    <property type="entry name" value="PHOSPHATIDYLINOSITOL MANNOSIDE ACYLTRANSFERASE"/>
    <property type="match status" value="1"/>
</dbReference>
<dbReference type="PIRSF" id="PIRSF026649">
    <property type="entry name" value="MsbB"/>
    <property type="match status" value="1"/>
</dbReference>
<comment type="subcellular location">
    <subcellularLocation>
        <location evidence="1">Cell inner membrane</location>
    </subcellularLocation>
</comment>
<keyword evidence="5" id="KW-0472">Membrane</keyword>
<dbReference type="CDD" id="cd07984">
    <property type="entry name" value="LPLAT_LABLAT-like"/>
    <property type="match status" value="1"/>
</dbReference>
<gene>
    <name evidence="7" type="ORF">KEM10_15880</name>
</gene>
<keyword evidence="4" id="KW-0808">Transferase</keyword>
<dbReference type="Pfam" id="PF03279">
    <property type="entry name" value="Lip_A_acyltrans"/>
    <property type="match status" value="1"/>
</dbReference>
<evidence type="ECO:0000256" key="1">
    <source>
        <dbReference type="ARBA" id="ARBA00004533"/>
    </source>
</evidence>
<keyword evidence="2" id="KW-1003">Cell membrane</keyword>
<proteinExistence type="predicted"/>
<evidence type="ECO:0000256" key="6">
    <source>
        <dbReference type="ARBA" id="ARBA00023315"/>
    </source>
</evidence>
<evidence type="ECO:0000256" key="3">
    <source>
        <dbReference type="ARBA" id="ARBA00022519"/>
    </source>
</evidence>
<evidence type="ECO:0000256" key="4">
    <source>
        <dbReference type="ARBA" id="ARBA00022679"/>
    </source>
</evidence>
<dbReference type="Proteomes" id="UP000708576">
    <property type="component" value="Unassembled WGS sequence"/>
</dbReference>
<keyword evidence="8" id="KW-1185">Reference proteome</keyword>
<protein>
    <submittedName>
        <fullName evidence="7">Lysophospholipid acyltransferase family protein</fullName>
    </submittedName>
</protein>